<keyword evidence="1" id="KW-0812">Transmembrane</keyword>
<evidence type="ECO:0000256" key="1">
    <source>
        <dbReference type="SAM" id="Phobius"/>
    </source>
</evidence>
<dbReference type="GeneID" id="60588209"/>
<reference evidence="3 4" key="1">
    <citation type="submission" date="2020-12" db="EMBL/GenBank/DDBJ databases">
        <title>Halosimplex halophilum sp. nov. and Halosimplex salinum sp. nov., two new members of the genus Halosimplex.</title>
        <authorList>
            <person name="Cui H.L."/>
        </authorList>
    </citation>
    <scope>NUCLEOTIDE SEQUENCE [LARGE SCALE GENOMIC DNA]</scope>
    <source>
        <strain evidence="3 4">YGH94</strain>
    </source>
</reference>
<feature type="transmembrane region" description="Helical" evidence="1">
    <location>
        <begin position="118"/>
        <end position="140"/>
    </location>
</feature>
<dbReference type="OrthoDB" id="82282at2157"/>
<evidence type="ECO:0000313" key="4">
    <source>
        <dbReference type="Proteomes" id="UP000595001"/>
    </source>
</evidence>
<dbReference type="RefSeq" id="WP_198063111.1">
    <property type="nucleotide sequence ID" value="NZ_CP065856.1"/>
</dbReference>
<dbReference type="InterPro" id="IPR011674">
    <property type="entry name" value="DUF1616"/>
</dbReference>
<dbReference type="KEGG" id="hlt:I7X12_06910"/>
<evidence type="ECO:0000259" key="2">
    <source>
        <dbReference type="Pfam" id="PF07760"/>
    </source>
</evidence>
<keyword evidence="4" id="KW-1185">Reference proteome</keyword>
<evidence type="ECO:0000313" key="3">
    <source>
        <dbReference type="EMBL" id="QPV64338.1"/>
    </source>
</evidence>
<feature type="transmembrane region" description="Helical" evidence="1">
    <location>
        <begin position="48"/>
        <end position="69"/>
    </location>
</feature>
<protein>
    <submittedName>
        <fullName evidence="3">DUF1616 domain-containing protein</fullName>
    </submittedName>
</protein>
<feature type="transmembrane region" description="Helical" evidence="1">
    <location>
        <begin position="177"/>
        <end position="198"/>
    </location>
</feature>
<feature type="transmembrane region" description="Helical" evidence="1">
    <location>
        <begin position="20"/>
        <end position="42"/>
    </location>
</feature>
<dbReference type="Proteomes" id="UP000595001">
    <property type="component" value="Chromosome"/>
</dbReference>
<sequence>MGTDLREAKAAGRRLHGLPADLAGVVCLTSVVVATIVLPVVNETLLRAAVAIPFALFVPGWALVAVLFPHGHHETGQSRNGRTVSDGLGLYERVALSFGTSIAVTPIVGLVLDLSPVGLAPDAVVTSLAGLVLVLVAVAVRRRRALPSEVRYSVPYRQWLSAARSNLFRTETSWDTALTAVVAVSILLAVGSVGFVALDPKQGVPSSEFYLLAANESGDLVAENYPQEFTADETRSLVVGIQNNEHVSTPYTVVVRLDRVELRNNSTTVVESERLHRFEPRLTADETWHRRHPVQPSMIGDRLRLTYLVYKWNAPADPTVDNAYRDARLWIDVRER</sequence>
<keyword evidence="1" id="KW-1133">Transmembrane helix</keyword>
<proteinExistence type="predicted"/>
<name>A0A7T3G105_9EURY</name>
<dbReference type="AlphaFoldDB" id="A0A7T3G105"/>
<dbReference type="InterPro" id="IPR014495">
    <property type="entry name" value="UCP018671"/>
</dbReference>
<accession>A0A7T3G105</accession>
<organism evidence="3 4">
    <name type="scientific">Halosimplex litoreum</name>
    <dbReference type="NCBI Taxonomy" id="1198301"/>
    <lineage>
        <taxon>Archaea</taxon>
        <taxon>Methanobacteriati</taxon>
        <taxon>Methanobacteriota</taxon>
        <taxon>Stenosarchaea group</taxon>
        <taxon>Halobacteria</taxon>
        <taxon>Halobacteriales</taxon>
        <taxon>Haloarculaceae</taxon>
        <taxon>Halosimplex</taxon>
    </lineage>
</organism>
<feature type="transmembrane region" description="Helical" evidence="1">
    <location>
        <begin position="90"/>
        <end position="112"/>
    </location>
</feature>
<dbReference type="EMBL" id="CP065856">
    <property type="protein sequence ID" value="QPV64338.1"/>
    <property type="molecule type" value="Genomic_DNA"/>
</dbReference>
<keyword evidence="1" id="KW-0472">Membrane</keyword>
<gene>
    <name evidence="3" type="ORF">I7X12_06910</name>
</gene>
<feature type="domain" description="DUF1616" evidence="2">
    <location>
        <begin position="25"/>
        <end position="332"/>
    </location>
</feature>
<dbReference type="PIRSF" id="PIRSF018671">
    <property type="entry name" value="UCP018671"/>
    <property type="match status" value="1"/>
</dbReference>
<dbReference type="Pfam" id="PF07760">
    <property type="entry name" value="DUF1616"/>
    <property type="match status" value="1"/>
</dbReference>